<evidence type="ECO:0000313" key="4">
    <source>
        <dbReference type="Proteomes" id="UP000029060"/>
    </source>
</evidence>
<keyword evidence="4" id="KW-1185">Reference proteome</keyword>
<dbReference type="InterPro" id="IPR057893">
    <property type="entry name" value="LRV_2"/>
</dbReference>
<dbReference type="Proteomes" id="UP000029060">
    <property type="component" value="Unassembled WGS sequence"/>
</dbReference>
<dbReference type="Pfam" id="PF25591">
    <property type="entry name" value="LRV_2"/>
    <property type="match status" value="1"/>
</dbReference>
<feature type="region of interest" description="Disordered" evidence="1">
    <location>
        <begin position="20"/>
        <end position="48"/>
    </location>
</feature>
<feature type="domain" description="Leucine rich repeat variant" evidence="2">
    <location>
        <begin position="50"/>
        <end position="107"/>
    </location>
</feature>
<organism evidence="3 4">
    <name type="scientific">Bifidobacterium merycicum</name>
    <dbReference type="NCBI Taxonomy" id="78345"/>
    <lineage>
        <taxon>Bacteria</taxon>
        <taxon>Bacillati</taxon>
        <taxon>Actinomycetota</taxon>
        <taxon>Actinomycetes</taxon>
        <taxon>Bifidobacteriales</taxon>
        <taxon>Bifidobacteriaceae</taxon>
        <taxon>Bifidobacterium</taxon>
    </lineage>
</organism>
<reference evidence="3 4" key="1">
    <citation type="submission" date="2014-03" db="EMBL/GenBank/DDBJ databases">
        <title>Genomics of Bifidobacteria.</title>
        <authorList>
            <person name="Ventura M."/>
            <person name="Milani C."/>
            <person name="Lugli G.A."/>
        </authorList>
    </citation>
    <scope>NUCLEOTIDE SEQUENCE [LARGE SCALE GENOMIC DNA]</scope>
    <source>
        <strain evidence="3 4">LMG 11341</strain>
    </source>
</reference>
<protein>
    <recommendedName>
        <fullName evidence="2">Leucine rich repeat variant domain-containing protein</fullName>
    </recommendedName>
</protein>
<comment type="caution">
    <text evidence="3">The sequence shown here is derived from an EMBL/GenBank/DDBJ whole genome shotgun (WGS) entry which is preliminary data.</text>
</comment>
<gene>
    <name evidence="3" type="ORF">BMERY_0411</name>
</gene>
<dbReference type="RefSeq" id="WP_107315037.1">
    <property type="nucleotide sequence ID" value="NZ_CADAXU010000005.1"/>
</dbReference>
<proteinExistence type="predicted"/>
<evidence type="ECO:0000313" key="3">
    <source>
        <dbReference type="EMBL" id="KFI68930.1"/>
    </source>
</evidence>
<accession>A0A087BD30</accession>
<dbReference type="STRING" id="78345.BMERY_0411"/>
<dbReference type="EMBL" id="JGZC01000010">
    <property type="protein sequence ID" value="KFI68930.1"/>
    <property type="molecule type" value="Genomic_DNA"/>
</dbReference>
<dbReference type="eggNOG" id="ENOG5031TDZ">
    <property type="taxonomic scope" value="Bacteria"/>
</dbReference>
<dbReference type="AlphaFoldDB" id="A0A087BD30"/>
<evidence type="ECO:0000259" key="2">
    <source>
        <dbReference type="Pfam" id="PF25591"/>
    </source>
</evidence>
<evidence type="ECO:0000256" key="1">
    <source>
        <dbReference type="SAM" id="MobiDB-lite"/>
    </source>
</evidence>
<sequence>MREKRRLRFLRQADRLERLRGDDAGNARTQRASQARSCNALEPPPPPLALTPALAADPQTDVDILWRIAREEPELRRWLVANPNADAELLEYVSQAGGPGVRRALNVLLDSLDDPAGA</sequence>
<feature type="compositionally biased region" description="Polar residues" evidence="1">
    <location>
        <begin position="27"/>
        <end position="37"/>
    </location>
</feature>
<name>A0A087BD30_9BIFI</name>